<dbReference type="GO" id="GO:0005525">
    <property type="term" value="F:GTP binding"/>
    <property type="evidence" value="ECO:0007669"/>
    <property type="project" value="UniProtKB-KW"/>
</dbReference>
<dbReference type="Proteomes" id="UP000236340">
    <property type="component" value="Unassembled WGS sequence"/>
</dbReference>
<dbReference type="SUPFAM" id="SSF103365">
    <property type="entry name" value="Hypothetical protein PH1602"/>
    <property type="match status" value="1"/>
</dbReference>
<evidence type="ECO:0000256" key="11">
    <source>
        <dbReference type="PIRSR" id="PIRSR601233-3"/>
    </source>
</evidence>
<reference evidence="12 13" key="1">
    <citation type="journal article" date="2018" name="Genome Announc.">
        <title>Genome Sequence of Geothermobacter sp. HR-1 Iron Reducer from the Loihi Seamount.</title>
        <authorList>
            <person name="Smith H."/>
            <person name="Abuyen K."/>
            <person name="Tremblay J."/>
            <person name="Savalia P."/>
            <person name="Perez-Rodriguez I."/>
            <person name="Emerson D."/>
            <person name="Tully B."/>
            <person name="Amend J."/>
        </authorList>
    </citation>
    <scope>NUCLEOTIDE SEQUENCE [LARGE SCALE GENOMIC DNA]</scope>
    <source>
        <strain evidence="12 13">HR-1</strain>
    </source>
</reference>
<comment type="cofactor">
    <cofactor evidence="11">
        <name>Mn(2+)</name>
        <dbReference type="ChEBI" id="CHEBI:29035"/>
    </cofactor>
    <text evidence="11">Binds 2 manganese ions per subunit.</text>
</comment>
<dbReference type="InterPro" id="IPR001233">
    <property type="entry name" value="RtcB"/>
</dbReference>
<dbReference type="GO" id="GO:0030145">
    <property type="term" value="F:manganese ion binding"/>
    <property type="evidence" value="ECO:0007669"/>
    <property type="project" value="TreeGrafter"/>
</dbReference>
<protein>
    <recommendedName>
        <fullName evidence="1">3'-phosphate/5'-hydroxy nucleic acid ligase</fullName>
        <ecNumber evidence="1">6.5.1.8</ecNumber>
    </recommendedName>
</protein>
<dbReference type="AlphaFoldDB" id="A0A2K2HEV9"/>
<keyword evidence="2" id="KW-0436">Ligase</keyword>
<dbReference type="PANTHER" id="PTHR43749:SF2">
    <property type="entry name" value="RNA-SPLICING LIGASE RTCB"/>
    <property type="match status" value="1"/>
</dbReference>
<evidence type="ECO:0000256" key="10">
    <source>
        <dbReference type="PIRSR" id="PIRSR601233-2"/>
    </source>
</evidence>
<feature type="binding site" evidence="10">
    <location>
        <begin position="300"/>
        <end position="303"/>
    </location>
    <ligand>
        <name>GMP</name>
        <dbReference type="ChEBI" id="CHEBI:58115"/>
    </ligand>
</feature>
<evidence type="ECO:0000256" key="1">
    <source>
        <dbReference type="ARBA" id="ARBA00012726"/>
    </source>
</evidence>
<dbReference type="Pfam" id="PF01139">
    <property type="entry name" value="RtcB"/>
    <property type="match status" value="2"/>
</dbReference>
<dbReference type="GO" id="GO:0006281">
    <property type="term" value="P:DNA repair"/>
    <property type="evidence" value="ECO:0007669"/>
    <property type="project" value="TreeGrafter"/>
</dbReference>
<feature type="binding site" evidence="11">
    <location>
        <position position="247"/>
    </location>
    <ligand>
        <name>Mn(2+)</name>
        <dbReference type="ChEBI" id="CHEBI:29035"/>
        <label>2</label>
    </ligand>
</feature>
<dbReference type="InterPro" id="IPR036025">
    <property type="entry name" value="RtcB-like_sf"/>
</dbReference>
<keyword evidence="6 10" id="KW-0342">GTP-binding</keyword>
<evidence type="ECO:0000256" key="6">
    <source>
        <dbReference type="ARBA" id="ARBA00023134"/>
    </source>
</evidence>
<feature type="binding site" evidence="10">
    <location>
        <begin position="247"/>
        <end position="248"/>
    </location>
    <ligand>
        <name>GMP</name>
        <dbReference type="ChEBI" id="CHEBI:58115"/>
    </ligand>
</feature>
<feature type="binding site" evidence="10">
    <location>
        <begin position="147"/>
        <end position="151"/>
    </location>
    <ligand>
        <name>GMP</name>
        <dbReference type="ChEBI" id="CHEBI:58115"/>
    </ligand>
</feature>
<keyword evidence="7 11" id="KW-0464">Manganese</keyword>
<dbReference type="RefSeq" id="WP_103113938.1">
    <property type="nucleotide sequence ID" value="NZ_PPFX01000001.1"/>
</dbReference>
<organism evidence="12 13">
    <name type="scientific">Geothermobacter hydrogeniphilus</name>
    <dbReference type="NCBI Taxonomy" id="1969733"/>
    <lineage>
        <taxon>Bacteria</taxon>
        <taxon>Pseudomonadati</taxon>
        <taxon>Thermodesulfobacteriota</taxon>
        <taxon>Desulfuromonadia</taxon>
        <taxon>Desulfuromonadales</taxon>
        <taxon>Geothermobacteraceae</taxon>
        <taxon>Geothermobacter</taxon>
    </lineage>
</organism>
<sequence>MRINRKLWSLLPLEQIDPGARQQIFDCLRDDRVLHMAVMPDVHTGYGLPIGGVVLVQEHVSPGYVGYDIGCGMCAVNTGVPATNLLPDRVARQELFARIMKQIPTGLGGHHRSDPYPTFVSASEDKALTTKVNRSVKGQLGSLGSGNHFIEISADRQGLCWITVHSGSRNAGHSVASYYMAQAKRLGDRFLSLHSEIGQAYLQDMIYCQNFALANRLKIVEGVLRILGFSGADIDRLTTENLINENHNHAELQDGNLVLHRKGATPATDGQKGIIPANMRDGIYVTVGLGNRDYLQSASHGAGRVMSRSEGKRRVKLDNFRETMKGIIAKVDKATLDESPFVYKEISSVLAAQEGIVIEVINHLRPLVNIKGA</sequence>
<dbReference type="GO" id="GO:0042245">
    <property type="term" value="P:RNA repair"/>
    <property type="evidence" value="ECO:0007669"/>
    <property type="project" value="UniProtKB-KW"/>
</dbReference>
<dbReference type="PANTHER" id="PTHR43749">
    <property type="entry name" value="RNA-SPLICING LIGASE RTCB"/>
    <property type="match status" value="1"/>
</dbReference>
<keyword evidence="5" id="KW-0692">RNA repair</keyword>
<feature type="binding site" evidence="10">
    <location>
        <begin position="276"/>
        <end position="279"/>
    </location>
    <ligand>
        <name>GMP</name>
        <dbReference type="ChEBI" id="CHEBI:58115"/>
    </ligand>
</feature>
<dbReference type="OrthoDB" id="9802323at2"/>
<comment type="caution">
    <text evidence="12">The sequence shown here is derived from an EMBL/GenBank/DDBJ whole genome shotgun (WGS) entry which is preliminary data.</text>
</comment>
<name>A0A2K2HEV9_9BACT</name>
<feature type="binding site" evidence="11">
    <location>
        <position position="148"/>
    </location>
    <ligand>
        <name>Mn(2+)</name>
        <dbReference type="ChEBI" id="CHEBI:29035"/>
        <label>1</label>
    </ligand>
</feature>
<evidence type="ECO:0000256" key="7">
    <source>
        <dbReference type="ARBA" id="ARBA00023211"/>
    </source>
</evidence>
<evidence type="ECO:0000256" key="5">
    <source>
        <dbReference type="ARBA" id="ARBA00022800"/>
    </source>
</evidence>
<comment type="catalytic activity">
    <reaction evidence="8">
        <text>a 3'-end 3'-phospho-ribonucleotide-RNA + a 5'-end dephospho-ribonucleoside-RNA + GTP = a ribonucleotidyl-ribonucleotide-RNA + GMP + diphosphate</text>
        <dbReference type="Rhea" id="RHEA:68076"/>
        <dbReference type="Rhea" id="RHEA-COMP:10463"/>
        <dbReference type="Rhea" id="RHEA-COMP:13936"/>
        <dbReference type="Rhea" id="RHEA-COMP:17355"/>
        <dbReference type="ChEBI" id="CHEBI:33019"/>
        <dbReference type="ChEBI" id="CHEBI:37565"/>
        <dbReference type="ChEBI" id="CHEBI:58115"/>
        <dbReference type="ChEBI" id="CHEBI:83062"/>
        <dbReference type="ChEBI" id="CHEBI:138284"/>
        <dbReference type="ChEBI" id="CHEBI:173118"/>
        <dbReference type="EC" id="6.5.1.8"/>
    </reaction>
</comment>
<dbReference type="GO" id="GO:0006396">
    <property type="term" value="P:RNA processing"/>
    <property type="evidence" value="ECO:0007669"/>
    <property type="project" value="InterPro"/>
</dbReference>
<evidence type="ECO:0000256" key="2">
    <source>
        <dbReference type="ARBA" id="ARBA00022598"/>
    </source>
</evidence>
<evidence type="ECO:0000256" key="8">
    <source>
        <dbReference type="ARBA" id="ARBA00047746"/>
    </source>
</evidence>
<keyword evidence="3 11" id="KW-0479">Metal-binding</keyword>
<feature type="binding site" evidence="11">
    <location>
        <position position="165"/>
    </location>
    <ligand>
        <name>Mn(2+)</name>
        <dbReference type="ChEBI" id="CHEBI:29035"/>
        <label>2</label>
    </ligand>
</feature>
<dbReference type="EMBL" id="PPFX01000001">
    <property type="protein sequence ID" value="PNU21824.1"/>
    <property type="molecule type" value="Genomic_DNA"/>
</dbReference>
<accession>A0A2K2HEV9</accession>
<proteinExistence type="predicted"/>
<dbReference type="GO" id="GO:0170057">
    <property type="term" value="F:RNA ligase (GTP) activity"/>
    <property type="evidence" value="ECO:0007669"/>
    <property type="project" value="UniProtKB-EC"/>
</dbReference>
<dbReference type="EC" id="6.5.1.8" evidence="1"/>
<evidence type="ECO:0000313" key="12">
    <source>
        <dbReference type="EMBL" id="PNU21824.1"/>
    </source>
</evidence>
<evidence type="ECO:0000313" key="13">
    <source>
        <dbReference type="Proteomes" id="UP000236340"/>
    </source>
</evidence>
<evidence type="ECO:0000256" key="4">
    <source>
        <dbReference type="ARBA" id="ARBA00022741"/>
    </source>
</evidence>
<gene>
    <name evidence="12" type="ORF">C2E25_00930</name>
</gene>
<dbReference type="Gene3D" id="3.90.1860.10">
    <property type="entry name" value="tRNA-splicing ligase RtcB"/>
    <property type="match status" value="1"/>
</dbReference>
<keyword evidence="4 10" id="KW-0547">Nucleotide-binding</keyword>
<evidence type="ECO:0000256" key="3">
    <source>
        <dbReference type="ARBA" id="ARBA00022723"/>
    </source>
</evidence>
<dbReference type="GO" id="GO:0003909">
    <property type="term" value="F:DNA ligase activity"/>
    <property type="evidence" value="ECO:0007669"/>
    <property type="project" value="TreeGrafter"/>
</dbReference>
<dbReference type="InterPro" id="IPR052915">
    <property type="entry name" value="RtcB-like"/>
</dbReference>
<feature type="binding site" evidence="10">
    <location>
        <position position="371"/>
    </location>
    <ligand>
        <name>GMP</name>
        <dbReference type="ChEBI" id="CHEBI:58115"/>
    </ligand>
</feature>
<feature type="active site" description="GMP-histidine intermediate" evidence="9">
    <location>
        <position position="300"/>
    </location>
</feature>
<feature type="binding site" evidence="11">
    <location>
        <position position="68"/>
    </location>
    <ligand>
        <name>Mn(2+)</name>
        <dbReference type="ChEBI" id="CHEBI:29035"/>
        <label>1</label>
    </ligand>
</feature>
<evidence type="ECO:0000256" key="9">
    <source>
        <dbReference type="PIRSR" id="PIRSR601233-1"/>
    </source>
</evidence>